<name>A0A6A6D8N1_9PEZI</name>
<dbReference type="InterPro" id="IPR051678">
    <property type="entry name" value="AGP_Transferase"/>
</dbReference>
<evidence type="ECO:0000259" key="1">
    <source>
        <dbReference type="Pfam" id="PF01636"/>
    </source>
</evidence>
<organism evidence="2 3">
    <name type="scientific">Zopfia rhizophila CBS 207.26</name>
    <dbReference type="NCBI Taxonomy" id="1314779"/>
    <lineage>
        <taxon>Eukaryota</taxon>
        <taxon>Fungi</taxon>
        <taxon>Dikarya</taxon>
        <taxon>Ascomycota</taxon>
        <taxon>Pezizomycotina</taxon>
        <taxon>Dothideomycetes</taxon>
        <taxon>Dothideomycetes incertae sedis</taxon>
        <taxon>Zopfiaceae</taxon>
        <taxon>Zopfia</taxon>
    </lineage>
</organism>
<dbReference type="CDD" id="cd05120">
    <property type="entry name" value="APH_ChoK_like"/>
    <property type="match status" value="1"/>
</dbReference>
<gene>
    <name evidence="2" type="ORF">K469DRAFT_707105</name>
</gene>
<dbReference type="EMBL" id="ML994825">
    <property type="protein sequence ID" value="KAF2174569.1"/>
    <property type="molecule type" value="Genomic_DNA"/>
</dbReference>
<reference evidence="2" key="1">
    <citation type="journal article" date="2020" name="Stud. Mycol.">
        <title>101 Dothideomycetes genomes: a test case for predicting lifestyles and emergence of pathogens.</title>
        <authorList>
            <person name="Haridas S."/>
            <person name="Albert R."/>
            <person name="Binder M."/>
            <person name="Bloem J."/>
            <person name="Labutti K."/>
            <person name="Salamov A."/>
            <person name="Andreopoulos B."/>
            <person name="Baker S."/>
            <person name="Barry K."/>
            <person name="Bills G."/>
            <person name="Bluhm B."/>
            <person name="Cannon C."/>
            <person name="Castanera R."/>
            <person name="Culley D."/>
            <person name="Daum C."/>
            <person name="Ezra D."/>
            <person name="Gonzalez J."/>
            <person name="Henrissat B."/>
            <person name="Kuo A."/>
            <person name="Liang C."/>
            <person name="Lipzen A."/>
            <person name="Lutzoni F."/>
            <person name="Magnuson J."/>
            <person name="Mondo S."/>
            <person name="Nolan M."/>
            <person name="Ohm R."/>
            <person name="Pangilinan J."/>
            <person name="Park H.-J."/>
            <person name="Ramirez L."/>
            <person name="Alfaro M."/>
            <person name="Sun H."/>
            <person name="Tritt A."/>
            <person name="Yoshinaga Y."/>
            <person name="Zwiers L.-H."/>
            <person name="Turgeon B."/>
            <person name="Goodwin S."/>
            <person name="Spatafora J."/>
            <person name="Crous P."/>
            <person name="Grigoriev I."/>
        </authorList>
    </citation>
    <scope>NUCLEOTIDE SEQUENCE</scope>
    <source>
        <strain evidence="2">CBS 207.26</strain>
    </source>
</reference>
<dbReference type="AlphaFoldDB" id="A0A6A6D8N1"/>
<proteinExistence type="predicted"/>
<accession>A0A6A6D8N1</accession>
<dbReference type="PANTHER" id="PTHR21310">
    <property type="entry name" value="AMINOGLYCOSIDE PHOSPHOTRANSFERASE-RELATED-RELATED"/>
    <property type="match status" value="1"/>
</dbReference>
<evidence type="ECO:0000313" key="2">
    <source>
        <dbReference type="EMBL" id="KAF2174569.1"/>
    </source>
</evidence>
<keyword evidence="3" id="KW-1185">Reference proteome</keyword>
<dbReference type="Gene3D" id="3.90.1200.10">
    <property type="match status" value="1"/>
</dbReference>
<dbReference type="InterPro" id="IPR011009">
    <property type="entry name" value="Kinase-like_dom_sf"/>
</dbReference>
<sequence>MEAKEGANGVRRNIKTWKTWERCVIVDEDRVIKRELSERELIRRPNNDVLRPFWAKERLRNEAATIELIASKTTIPVPNCRLYNKDGLLHLETKRITNGVLLEDIEEASRPAAVTAIDEQINSIILPQLRSLRRDYIGSVDSSLPVFPPQRVYSRDRRSWKRISSEADCFVLCHNDLGPQNIFVRPDTFQIVGIIDWEFAGFFPPYFELPLWRVFDWADEQTMYNDANLRELSFFGLKPEDLKDCIPPP</sequence>
<evidence type="ECO:0000313" key="3">
    <source>
        <dbReference type="Proteomes" id="UP000800200"/>
    </source>
</evidence>
<dbReference type="Pfam" id="PF01636">
    <property type="entry name" value="APH"/>
    <property type="match status" value="1"/>
</dbReference>
<dbReference type="InterPro" id="IPR002575">
    <property type="entry name" value="Aminoglycoside_PTrfase"/>
</dbReference>
<dbReference type="Proteomes" id="UP000800200">
    <property type="component" value="Unassembled WGS sequence"/>
</dbReference>
<dbReference type="PANTHER" id="PTHR21310:SF15">
    <property type="entry name" value="AMINOGLYCOSIDE PHOSPHOTRANSFERASE DOMAIN-CONTAINING PROTEIN"/>
    <property type="match status" value="1"/>
</dbReference>
<dbReference type="SUPFAM" id="SSF56112">
    <property type="entry name" value="Protein kinase-like (PK-like)"/>
    <property type="match status" value="1"/>
</dbReference>
<feature type="domain" description="Aminoglycoside phosphotransferase" evidence="1">
    <location>
        <begin position="129"/>
        <end position="230"/>
    </location>
</feature>
<protein>
    <recommendedName>
        <fullName evidence="1">Aminoglycoside phosphotransferase domain-containing protein</fullName>
    </recommendedName>
</protein>
<dbReference type="OrthoDB" id="2906425at2759"/>